<dbReference type="PANTHER" id="PTHR11879">
    <property type="entry name" value="ASPARTATE AMINOTRANSFERASE"/>
    <property type="match status" value="1"/>
</dbReference>
<dbReference type="InterPro" id="IPR000796">
    <property type="entry name" value="Asp_trans"/>
</dbReference>
<comment type="subcellular location">
    <subcellularLocation>
        <location evidence="2">Mitochondrion matrix</location>
    </subcellularLocation>
</comment>
<dbReference type="InterPro" id="IPR004839">
    <property type="entry name" value="Aminotransferase_I/II_large"/>
</dbReference>
<dbReference type="Pfam" id="PF00155">
    <property type="entry name" value="Aminotran_1_2"/>
    <property type="match status" value="1"/>
</dbReference>
<evidence type="ECO:0000313" key="16">
    <source>
        <dbReference type="Proteomes" id="UP000558488"/>
    </source>
</evidence>
<sequence length="390" mass="43140">MALLHSCRVLSGAAAAAAAFHPGLAGVASARASSWWAHVEMGPPDPILGVTEAFKRDTNSKKMNLGVGAYRDDNGKPYVLPSIRKYVTVQTISGTGALRIGASFLQRFFKFSRDVYLPKPTWGNHTPIFRDAGMQLQGYRYYDPKTCGFDFTGAMEDISKMPQQSVLLLHACAHNPTGVDPRPEQWKEIASVVKKNNLFAFFDMAYQGFASGDGNKDAWAVRHFIEQGINVCLCQSYAKNMGLYGERVGAFTVVCKDADEAKKVESQLKILIRPMYSNPPVNGARIASTVLNSPDLRKQWLQEVKGMADRIISMRTQLVSNLKKEGSSRNWQHITDQIGMFCFTGLKPEQVERLTKEFSVYMTKDGRISVAGVTSGNVGYLAHAIHQVTK</sequence>
<keyword evidence="13" id="KW-0732">Signal</keyword>
<dbReference type="PROSITE" id="PS00105">
    <property type="entry name" value="AA_TRANSFER_CLASS_1"/>
    <property type="match status" value="1"/>
</dbReference>
<evidence type="ECO:0000256" key="13">
    <source>
        <dbReference type="SAM" id="SignalP"/>
    </source>
</evidence>
<dbReference type="InterPro" id="IPR004838">
    <property type="entry name" value="NHTrfase_class1_PyrdxlP-BS"/>
</dbReference>
<comment type="catalytic activity">
    <reaction evidence="11 12">
        <text>L-aspartate + 2-oxoglutarate = oxaloacetate + L-glutamate</text>
        <dbReference type="Rhea" id="RHEA:21824"/>
        <dbReference type="ChEBI" id="CHEBI:16452"/>
        <dbReference type="ChEBI" id="CHEBI:16810"/>
        <dbReference type="ChEBI" id="CHEBI:29985"/>
        <dbReference type="ChEBI" id="CHEBI:29991"/>
        <dbReference type="EC" id="2.6.1.1"/>
    </reaction>
</comment>
<dbReference type="PANTHER" id="PTHR11879:SF22">
    <property type="entry name" value="ASPARTATE AMINOTRANSFERASE, MITOCHONDRIAL"/>
    <property type="match status" value="1"/>
</dbReference>
<dbReference type="InterPro" id="IPR015421">
    <property type="entry name" value="PyrdxlP-dep_Trfase_major"/>
</dbReference>
<evidence type="ECO:0000256" key="3">
    <source>
        <dbReference type="ARBA" id="ARBA00007441"/>
    </source>
</evidence>
<evidence type="ECO:0000256" key="1">
    <source>
        <dbReference type="ARBA" id="ARBA00001933"/>
    </source>
</evidence>
<evidence type="ECO:0000313" key="15">
    <source>
        <dbReference type="EMBL" id="KAF6318485.1"/>
    </source>
</evidence>
<dbReference type="SUPFAM" id="SSF53383">
    <property type="entry name" value="PLP-dependent transferases"/>
    <property type="match status" value="1"/>
</dbReference>
<dbReference type="EMBL" id="JACAGB010000017">
    <property type="protein sequence ID" value="KAF6318485.1"/>
    <property type="molecule type" value="Genomic_DNA"/>
</dbReference>
<comment type="function">
    <text evidence="10">Catalyzes the irreversible transamination of the L-tryptophan metabolite L-kynurenine to form kynurenic acid (KA). As a member of the malate-aspartate shuttle, it has a key role in the intracellular NAD(H) redox balance. Is important for metabolite exchange between mitochondria and cytosol, and for amino acid metabolism. Facilitates cellular uptake of long-chain free fatty acids.</text>
</comment>
<evidence type="ECO:0000259" key="14">
    <source>
        <dbReference type="Pfam" id="PF00155"/>
    </source>
</evidence>
<dbReference type="GO" id="GO:0006533">
    <property type="term" value="P:L-aspartate catabolic process"/>
    <property type="evidence" value="ECO:0007669"/>
    <property type="project" value="TreeGrafter"/>
</dbReference>
<keyword evidence="9" id="KW-0496">Mitochondrion</keyword>
<dbReference type="FunFam" id="3.90.1150.10:FF:000160">
    <property type="entry name" value="Similar to aspartate aminotransferase"/>
    <property type="match status" value="1"/>
</dbReference>
<comment type="caution">
    <text evidence="15">The sequence shown here is derived from an EMBL/GenBank/DDBJ whole genome shotgun (WGS) entry which is preliminary data.</text>
</comment>
<comment type="subunit">
    <text evidence="4 12">Homodimer.</text>
</comment>
<dbReference type="FunFam" id="3.90.1150.10:FF:000001">
    <property type="entry name" value="Aspartate aminotransferase"/>
    <property type="match status" value="1"/>
</dbReference>
<dbReference type="GO" id="GO:0005759">
    <property type="term" value="C:mitochondrial matrix"/>
    <property type="evidence" value="ECO:0007669"/>
    <property type="project" value="UniProtKB-SubCell"/>
</dbReference>
<dbReference type="Gene3D" id="3.90.1150.10">
    <property type="entry name" value="Aspartate Aminotransferase, domain 1"/>
    <property type="match status" value="2"/>
</dbReference>
<dbReference type="PRINTS" id="PR00799">
    <property type="entry name" value="TRANSAMINASE"/>
</dbReference>
<feature type="signal peptide" evidence="13">
    <location>
        <begin position="1"/>
        <end position="19"/>
    </location>
</feature>
<keyword evidence="8" id="KW-0944">Nitration</keyword>
<dbReference type="EC" id="2.6.1.1" evidence="12"/>
<evidence type="ECO:0000256" key="12">
    <source>
        <dbReference type="RuleBase" id="RU000480"/>
    </source>
</evidence>
<dbReference type="InterPro" id="IPR015424">
    <property type="entry name" value="PyrdxlP-dep_Trfase"/>
</dbReference>
<dbReference type="Gene3D" id="3.40.640.10">
    <property type="entry name" value="Type I PLP-dependent aspartate aminotransferase-like (Major domain)"/>
    <property type="match status" value="1"/>
</dbReference>
<keyword evidence="16" id="KW-1185">Reference proteome</keyword>
<evidence type="ECO:0000256" key="2">
    <source>
        <dbReference type="ARBA" id="ARBA00004305"/>
    </source>
</evidence>
<comment type="similarity">
    <text evidence="3">Belongs to the class-I pyridoxal-phosphate-dependent aminotransferase family.</text>
</comment>
<reference evidence="15 16" key="1">
    <citation type="journal article" date="2020" name="Nature">
        <title>Six reference-quality genomes reveal evolution of bat adaptations.</title>
        <authorList>
            <person name="Jebb D."/>
            <person name="Huang Z."/>
            <person name="Pippel M."/>
            <person name="Hughes G.M."/>
            <person name="Lavrichenko K."/>
            <person name="Devanna P."/>
            <person name="Winkler S."/>
            <person name="Jermiin L.S."/>
            <person name="Skirmuntt E.C."/>
            <person name="Katzourakis A."/>
            <person name="Burkitt-Gray L."/>
            <person name="Ray D.A."/>
            <person name="Sullivan K.A.M."/>
            <person name="Roscito J.G."/>
            <person name="Kirilenko B.M."/>
            <person name="Davalos L.M."/>
            <person name="Corthals A.P."/>
            <person name="Power M.L."/>
            <person name="Jones G."/>
            <person name="Ransome R.D."/>
            <person name="Dechmann D.K.N."/>
            <person name="Locatelli A.G."/>
            <person name="Puechmaille S.J."/>
            <person name="Fedrigo O."/>
            <person name="Jarvis E.D."/>
            <person name="Hiller M."/>
            <person name="Vernes S.C."/>
            <person name="Myers E.W."/>
            <person name="Teeling E.C."/>
        </authorList>
    </citation>
    <scope>NUCLEOTIDE SEQUENCE [LARGE SCALE GENOMIC DNA]</scope>
    <source>
        <strain evidence="15">MPipKuh1</strain>
        <tissue evidence="15">Flight muscle</tissue>
    </source>
</reference>
<keyword evidence="5 12" id="KW-0032">Aminotransferase</keyword>
<evidence type="ECO:0000256" key="6">
    <source>
        <dbReference type="ARBA" id="ARBA00022679"/>
    </source>
</evidence>
<evidence type="ECO:0000256" key="11">
    <source>
        <dbReference type="ARBA" id="ARBA00049185"/>
    </source>
</evidence>
<dbReference type="GO" id="GO:0004069">
    <property type="term" value="F:L-aspartate:2-oxoglutarate aminotransferase activity"/>
    <property type="evidence" value="ECO:0007669"/>
    <property type="project" value="UniProtKB-EC"/>
</dbReference>
<dbReference type="GO" id="GO:0030170">
    <property type="term" value="F:pyridoxal phosphate binding"/>
    <property type="evidence" value="ECO:0007669"/>
    <property type="project" value="InterPro"/>
</dbReference>
<evidence type="ECO:0000256" key="5">
    <source>
        <dbReference type="ARBA" id="ARBA00022576"/>
    </source>
</evidence>
<comment type="cofactor">
    <cofactor evidence="1">
        <name>pyridoxal 5'-phosphate</name>
        <dbReference type="ChEBI" id="CHEBI:597326"/>
    </cofactor>
</comment>
<keyword evidence="6 12" id="KW-0808">Transferase</keyword>
<evidence type="ECO:0000256" key="4">
    <source>
        <dbReference type="ARBA" id="ARBA00011738"/>
    </source>
</evidence>
<dbReference type="InterPro" id="IPR015422">
    <property type="entry name" value="PyrdxlP-dep_Trfase_small"/>
</dbReference>
<comment type="miscellaneous">
    <text evidence="12">In eukaryotes there are cytoplasmic, mitochondrial and chloroplastic isozymes.</text>
</comment>
<dbReference type="NCBIfam" id="NF006719">
    <property type="entry name" value="PRK09257.1"/>
    <property type="match status" value="1"/>
</dbReference>
<evidence type="ECO:0000256" key="10">
    <source>
        <dbReference type="ARBA" id="ARBA00037556"/>
    </source>
</evidence>
<dbReference type="FunFam" id="3.40.640.10:FF:000026">
    <property type="entry name" value="Aspartate aminotransferase"/>
    <property type="match status" value="1"/>
</dbReference>
<evidence type="ECO:0000256" key="9">
    <source>
        <dbReference type="ARBA" id="ARBA00023128"/>
    </source>
</evidence>
<protein>
    <recommendedName>
        <fullName evidence="12">Aspartate aminotransferase</fullName>
        <ecNumber evidence="12">2.6.1.1</ecNumber>
    </recommendedName>
</protein>
<dbReference type="AlphaFoldDB" id="A0A7J7V003"/>
<organism evidence="15 16">
    <name type="scientific">Pipistrellus kuhlii</name>
    <name type="common">Kuhl's pipistrelle</name>
    <dbReference type="NCBI Taxonomy" id="59472"/>
    <lineage>
        <taxon>Eukaryota</taxon>
        <taxon>Metazoa</taxon>
        <taxon>Chordata</taxon>
        <taxon>Craniata</taxon>
        <taxon>Vertebrata</taxon>
        <taxon>Euteleostomi</taxon>
        <taxon>Mammalia</taxon>
        <taxon>Eutheria</taxon>
        <taxon>Laurasiatheria</taxon>
        <taxon>Chiroptera</taxon>
        <taxon>Yangochiroptera</taxon>
        <taxon>Vespertilionidae</taxon>
        <taxon>Pipistrellus</taxon>
    </lineage>
</organism>
<feature type="chain" id="PRO_5029592270" description="Aspartate aminotransferase" evidence="13">
    <location>
        <begin position="20"/>
        <end position="390"/>
    </location>
</feature>
<accession>A0A7J7V003</accession>
<keyword evidence="7" id="KW-0663">Pyridoxal phosphate</keyword>
<name>A0A7J7V003_PIPKU</name>
<proteinExistence type="inferred from homology"/>
<evidence type="ECO:0000256" key="7">
    <source>
        <dbReference type="ARBA" id="ARBA00022898"/>
    </source>
</evidence>
<dbReference type="Proteomes" id="UP000558488">
    <property type="component" value="Unassembled WGS sequence"/>
</dbReference>
<gene>
    <name evidence="15" type="ORF">mPipKuh1_005732</name>
</gene>
<feature type="domain" description="Aminotransferase class I/classII large" evidence="14">
    <location>
        <begin position="86"/>
        <end position="385"/>
    </location>
</feature>
<evidence type="ECO:0000256" key="8">
    <source>
        <dbReference type="ARBA" id="ARBA00023074"/>
    </source>
</evidence>
<dbReference type="CDD" id="cd00609">
    <property type="entry name" value="AAT_like"/>
    <property type="match status" value="1"/>
</dbReference>